<organism evidence="1 3">
    <name type="scientific">Butyricimonas paravirosa</name>
    <dbReference type="NCBI Taxonomy" id="1472417"/>
    <lineage>
        <taxon>Bacteria</taxon>
        <taxon>Pseudomonadati</taxon>
        <taxon>Bacteroidota</taxon>
        <taxon>Bacteroidia</taxon>
        <taxon>Bacteroidales</taxon>
        <taxon>Odoribacteraceae</taxon>
        <taxon>Butyricimonas</taxon>
    </lineage>
</organism>
<sequence length="119" mass="13569">MSTTGKLKIMIVTIALALVCGTVNAQPRRWYHRPHKVVTVVSRPAVTIHVSNRFSQKERLAMVIAYLETHEYLTIKKYVQMTKLAKATAETELDAFAMDKNKPVKVVIRGKKKVYIKND</sequence>
<dbReference type="EMBL" id="CP043839">
    <property type="protein sequence ID" value="WOF12317.1"/>
    <property type="molecule type" value="Genomic_DNA"/>
</dbReference>
<evidence type="ECO:0000313" key="2">
    <source>
        <dbReference type="EMBL" id="WOF12317.1"/>
    </source>
</evidence>
<reference evidence="1 3" key="2">
    <citation type="submission" date="2020-03" db="EMBL/GenBank/DDBJ databases">
        <title>Genomic Encyclopedia of Type Strains, Phase IV (KMG-IV): sequencing the most valuable type-strain genomes for metagenomic binning, comparative biology and taxonomic classification.</title>
        <authorList>
            <person name="Goeker M."/>
        </authorList>
    </citation>
    <scope>NUCLEOTIDE SEQUENCE [LARGE SCALE GENOMIC DNA]</scope>
    <source>
        <strain evidence="1 3">DSM 105722</strain>
    </source>
</reference>
<dbReference type="EMBL" id="JAATLI010000014">
    <property type="protein sequence ID" value="NJC20051.1"/>
    <property type="molecule type" value="Genomic_DNA"/>
</dbReference>
<reference evidence="2 4" key="1">
    <citation type="submission" date="2019-09" db="EMBL/GenBank/DDBJ databases">
        <title>Butyricimonas paravirosa DSM 105722 (=214-4 = JCM 18677 = CCUG 65563).</title>
        <authorList>
            <person name="Le Roy T."/>
            <person name="Cani P.D."/>
        </authorList>
    </citation>
    <scope>NUCLEOTIDE SEQUENCE [LARGE SCALE GENOMIC DNA]</scope>
    <source>
        <strain evidence="2 4">DSM 105722</strain>
    </source>
</reference>
<evidence type="ECO:0000313" key="4">
    <source>
        <dbReference type="Proteomes" id="UP001302374"/>
    </source>
</evidence>
<evidence type="ECO:0000313" key="1">
    <source>
        <dbReference type="EMBL" id="NJC20051.1"/>
    </source>
</evidence>
<protein>
    <submittedName>
        <fullName evidence="1">Uncharacterized protein</fullName>
    </submittedName>
</protein>
<gene>
    <name evidence="2" type="ORF">F1644_08580</name>
    <name evidence="1" type="ORF">GGR15_003694</name>
</gene>
<dbReference type="Proteomes" id="UP001302374">
    <property type="component" value="Chromosome"/>
</dbReference>
<dbReference type="AlphaFoldDB" id="A0A7X6BLC8"/>
<dbReference type="Proteomes" id="UP000576368">
    <property type="component" value="Unassembled WGS sequence"/>
</dbReference>
<dbReference type="GeneID" id="86891342"/>
<accession>A0A7X6BLC8</accession>
<keyword evidence="4" id="KW-1185">Reference proteome</keyword>
<name>A0A7X6BLC8_9BACT</name>
<dbReference type="RefSeq" id="WP_118305388.1">
    <property type="nucleotide sequence ID" value="NZ_BMPA01000013.1"/>
</dbReference>
<proteinExistence type="predicted"/>
<evidence type="ECO:0000313" key="3">
    <source>
        <dbReference type="Proteomes" id="UP000576368"/>
    </source>
</evidence>